<dbReference type="GO" id="GO:0006629">
    <property type="term" value="P:lipid metabolic process"/>
    <property type="evidence" value="ECO:0007669"/>
    <property type="project" value="InterPro"/>
</dbReference>
<dbReference type="Proteomes" id="UP000541444">
    <property type="component" value="Unassembled WGS sequence"/>
</dbReference>
<keyword evidence="3" id="KW-0319">Glycerol metabolism</keyword>
<dbReference type="OrthoDB" id="1058301at2759"/>
<evidence type="ECO:0000256" key="2">
    <source>
        <dbReference type="ARBA" id="ARBA00022729"/>
    </source>
</evidence>
<sequence length="148" mass="16005">MLLVSQMTCLEALTIAMTPRLEYMQFMDNSEFSVDGVLTDFPPTASEVIDCFAQQDKTKPSKEKALVISHNGAIGVFAGCSDLAYQQAVNDGADIIDCSVQMTKDGIPLCLESADLMGGTTAMTTFLFRATAVPEIQQKNGIFSFDLT</sequence>
<dbReference type="SUPFAM" id="SSF51695">
    <property type="entry name" value="PLC-like phosphodiesterases"/>
    <property type="match status" value="1"/>
</dbReference>
<feature type="domain" description="GP-PDE" evidence="6">
    <location>
        <begin position="65"/>
        <end position="148"/>
    </location>
</feature>
<proteinExistence type="predicted"/>
<comment type="caution">
    <text evidence="7">The sequence shown here is derived from an EMBL/GenBank/DDBJ whole genome shotgun (WGS) entry which is preliminary data.</text>
</comment>
<protein>
    <recommendedName>
        <fullName evidence="1">glycerophosphodiester phosphodiesterase</fullName>
        <ecNumber evidence="1">3.1.4.46</ecNumber>
    </recommendedName>
</protein>
<evidence type="ECO:0000259" key="6">
    <source>
        <dbReference type="PROSITE" id="PS51704"/>
    </source>
</evidence>
<dbReference type="Gene3D" id="3.20.20.190">
    <property type="entry name" value="Phosphatidylinositol (PI) phosphodiesterase"/>
    <property type="match status" value="1"/>
</dbReference>
<evidence type="ECO:0000313" key="8">
    <source>
        <dbReference type="Proteomes" id="UP000541444"/>
    </source>
</evidence>
<dbReference type="InterPro" id="IPR030395">
    <property type="entry name" value="GP_PDE_dom"/>
</dbReference>
<evidence type="ECO:0000256" key="4">
    <source>
        <dbReference type="ARBA" id="ARBA00022801"/>
    </source>
</evidence>
<dbReference type="Pfam" id="PF03009">
    <property type="entry name" value="GDPD"/>
    <property type="match status" value="1"/>
</dbReference>
<dbReference type="PROSITE" id="PS51704">
    <property type="entry name" value="GP_PDE"/>
    <property type="match status" value="1"/>
</dbReference>
<keyword evidence="8" id="KW-1185">Reference proteome</keyword>
<keyword evidence="2" id="KW-0732">Signal</keyword>
<evidence type="ECO:0000313" key="7">
    <source>
        <dbReference type="EMBL" id="KAF6171256.1"/>
    </source>
</evidence>
<dbReference type="GO" id="GO:0008889">
    <property type="term" value="F:glycerophosphodiester phosphodiesterase activity"/>
    <property type="evidence" value="ECO:0007669"/>
    <property type="project" value="UniProtKB-EC"/>
</dbReference>
<organism evidence="7 8">
    <name type="scientific">Kingdonia uniflora</name>
    <dbReference type="NCBI Taxonomy" id="39325"/>
    <lineage>
        <taxon>Eukaryota</taxon>
        <taxon>Viridiplantae</taxon>
        <taxon>Streptophyta</taxon>
        <taxon>Embryophyta</taxon>
        <taxon>Tracheophyta</taxon>
        <taxon>Spermatophyta</taxon>
        <taxon>Magnoliopsida</taxon>
        <taxon>Ranunculales</taxon>
        <taxon>Circaeasteraceae</taxon>
        <taxon>Kingdonia</taxon>
    </lineage>
</organism>
<evidence type="ECO:0000256" key="1">
    <source>
        <dbReference type="ARBA" id="ARBA00012247"/>
    </source>
</evidence>
<comment type="catalytic activity">
    <reaction evidence="5">
        <text>a sn-glycero-3-phosphodiester + H2O = an alcohol + sn-glycerol 3-phosphate + H(+)</text>
        <dbReference type="Rhea" id="RHEA:12969"/>
        <dbReference type="ChEBI" id="CHEBI:15377"/>
        <dbReference type="ChEBI" id="CHEBI:15378"/>
        <dbReference type="ChEBI" id="CHEBI:30879"/>
        <dbReference type="ChEBI" id="CHEBI:57597"/>
        <dbReference type="ChEBI" id="CHEBI:83408"/>
        <dbReference type="EC" id="3.1.4.46"/>
    </reaction>
</comment>
<dbReference type="GO" id="GO:0006071">
    <property type="term" value="P:glycerol metabolic process"/>
    <property type="evidence" value="ECO:0007669"/>
    <property type="project" value="UniProtKB-KW"/>
</dbReference>
<dbReference type="PANTHER" id="PTHR43620:SF44">
    <property type="entry name" value="GLYCEROPHOSPHODIESTER PHOSPHODIESTERASE GDPDL6-RELATED"/>
    <property type="match status" value="1"/>
</dbReference>
<accession>A0A7J7NVP9</accession>
<reference evidence="7 8" key="1">
    <citation type="journal article" date="2020" name="IScience">
        <title>Genome Sequencing of the Endangered Kingdonia uniflora (Circaeasteraceae, Ranunculales) Reveals Potential Mechanisms of Evolutionary Specialization.</title>
        <authorList>
            <person name="Sun Y."/>
            <person name="Deng T."/>
            <person name="Zhang A."/>
            <person name="Moore M.J."/>
            <person name="Landis J.B."/>
            <person name="Lin N."/>
            <person name="Zhang H."/>
            <person name="Zhang X."/>
            <person name="Huang J."/>
            <person name="Zhang X."/>
            <person name="Sun H."/>
            <person name="Wang H."/>
        </authorList>
    </citation>
    <scope>NUCLEOTIDE SEQUENCE [LARGE SCALE GENOMIC DNA]</scope>
    <source>
        <strain evidence="7">TB1705</strain>
        <tissue evidence="7">Leaf</tissue>
    </source>
</reference>
<evidence type="ECO:0000256" key="3">
    <source>
        <dbReference type="ARBA" id="ARBA00022798"/>
    </source>
</evidence>
<evidence type="ECO:0000256" key="5">
    <source>
        <dbReference type="ARBA" id="ARBA00047512"/>
    </source>
</evidence>
<dbReference type="EMBL" id="JACGCM010000510">
    <property type="protein sequence ID" value="KAF6171256.1"/>
    <property type="molecule type" value="Genomic_DNA"/>
</dbReference>
<name>A0A7J7NVP9_9MAGN</name>
<dbReference type="EC" id="3.1.4.46" evidence="1"/>
<dbReference type="InterPro" id="IPR017946">
    <property type="entry name" value="PLC-like_Pdiesterase_TIM-brl"/>
</dbReference>
<dbReference type="PANTHER" id="PTHR43620">
    <property type="entry name" value="GLYCEROPHOSPHORYL DIESTER PHOSPHODIESTERASE"/>
    <property type="match status" value="1"/>
</dbReference>
<keyword evidence="4" id="KW-0378">Hydrolase</keyword>
<gene>
    <name evidence="7" type="ORF">GIB67_036924</name>
</gene>
<dbReference type="AlphaFoldDB" id="A0A7J7NVP9"/>